<sequence length="40" mass="4524">MRHGSTKGTKGHEGKQKGSAKDAKGREGKREEGRRRDEMR</sequence>
<evidence type="ECO:0000313" key="3">
    <source>
        <dbReference type="Proteomes" id="UP000019141"/>
    </source>
</evidence>
<dbReference type="Proteomes" id="UP000019141">
    <property type="component" value="Unassembled WGS sequence"/>
</dbReference>
<comment type="caution">
    <text evidence="2">The sequence shown here is derived from an EMBL/GenBank/DDBJ whole genome shotgun (WGS) entry which is preliminary data.</text>
</comment>
<reference evidence="2 3" key="1">
    <citation type="journal article" date="2014" name="Nature">
        <title>An environmental bacterial taxon with a large and distinct metabolic repertoire.</title>
        <authorList>
            <person name="Wilson M.C."/>
            <person name="Mori T."/>
            <person name="Ruckert C."/>
            <person name="Uria A.R."/>
            <person name="Helf M.J."/>
            <person name="Takada K."/>
            <person name="Gernert C."/>
            <person name="Steffens U.A."/>
            <person name="Heycke N."/>
            <person name="Schmitt S."/>
            <person name="Rinke C."/>
            <person name="Helfrich E.J."/>
            <person name="Brachmann A.O."/>
            <person name="Gurgui C."/>
            <person name="Wakimoto T."/>
            <person name="Kracht M."/>
            <person name="Crusemann M."/>
            <person name="Hentschel U."/>
            <person name="Abe I."/>
            <person name="Matsunaga S."/>
            <person name="Kalinowski J."/>
            <person name="Takeyama H."/>
            <person name="Piel J."/>
        </authorList>
    </citation>
    <scope>NUCLEOTIDE SEQUENCE [LARGE SCALE GENOMIC DNA]</scope>
    <source>
        <strain evidence="3">TSY1</strain>
    </source>
</reference>
<dbReference type="AlphaFoldDB" id="W4L6I8"/>
<name>W4L6I8_ENTF1</name>
<protein>
    <submittedName>
        <fullName evidence="2">Uncharacterized protein</fullName>
    </submittedName>
</protein>
<feature type="region of interest" description="Disordered" evidence="1">
    <location>
        <begin position="1"/>
        <end position="40"/>
    </location>
</feature>
<feature type="compositionally biased region" description="Basic and acidic residues" evidence="1">
    <location>
        <begin position="10"/>
        <end position="40"/>
    </location>
</feature>
<organism evidence="2 3">
    <name type="scientific">Entotheonella factor</name>
    <dbReference type="NCBI Taxonomy" id="1429438"/>
    <lineage>
        <taxon>Bacteria</taxon>
        <taxon>Pseudomonadati</taxon>
        <taxon>Nitrospinota/Tectimicrobiota group</taxon>
        <taxon>Candidatus Tectimicrobiota</taxon>
        <taxon>Candidatus Entotheonellia</taxon>
        <taxon>Candidatus Entotheonellales</taxon>
        <taxon>Candidatus Entotheonellaceae</taxon>
        <taxon>Candidatus Entotheonella</taxon>
    </lineage>
</organism>
<evidence type="ECO:0000313" key="2">
    <source>
        <dbReference type="EMBL" id="ETW93662.1"/>
    </source>
</evidence>
<keyword evidence="3" id="KW-1185">Reference proteome</keyword>
<dbReference type="EMBL" id="AZHW01001193">
    <property type="protein sequence ID" value="ETW93662.1"/>
    <property type="molecule type" value="Genomic_DNA"/>
</dbReference>
<accession>W4L6I8</accession>
<proteinExistence type="predicted"/>
<gene>
    <name evidence="2" type="ORF">ETSY1_38210</name>
</gene>
<dbReference type="HOGENOM" id="CLU_3286581_0_0_7"/>
<evidence type="ECO:0000256" key="1">
    <source>
        <dbReference type="SAM" id="MobiDB-lite"/>
    </source>
</evidence>